<dbReference type="InterPro" id="IPR001214">
    <property type="entry name" value="SET_dom"/>
</dbReference>
<dbReference type="GO" id="GO:0032259">
    <property type="term" value="P:methylation"/>
    <property type="evidence" value="ECO:0007669"/>
    <property type="project" value="UniProtKB-KW"/>
</dbReference>
<feature type="compositionally biased region" description="Low complexity" evidence="8">
    <location>
        <begin position="98"/>
        <end position="108"/>
    </location>
</feature>
<evidence type="ECO:0000256" key="4">
    <source>
        <dbReference type="ARBA" id="ARBA00022603"/>
    </source>
</evidence>
<dbReference type="AlphaFoldDB" id="A0A084G635"/>
<protein>
    <recommendedName>
        <fullName evidence="14">Histone-lysine N-methyltransferase ASH1L</fullName>
    </recommendedName>
</protein>
<evidence type="ECO:0000256" key="3">
    <source>
        <dbReference type="ARBA" id="ARBA00022454"/>
    </source>
</evidence>
<dbReference type="GO" id="GO:0005694">
    <property type="term" value="C:chromosome"/>
    <property type="evidence" value="ECO:0007669"/>
    <property type="project" value="UniProtKB-SubCell"/>
</dbReference>
<keyword evidence="4" id="KW-0489">Methyltransferase</keyword>
<dbReference type="HOGENOM" id="CLU_004379_1_0_1"/>
<evidence type="ECO:0000256" key="1">
    <source>
        <dbReference type="ARBA" id="ARBA00004123"/>
    </source>
</evidence>
<reference evidence="12 13" key="1">
    <citation type="journal article" date="2014" name="Genome Announc.">
        <title>Draft genome sequence of the pathogenic fungus Scedosporium apiospermum.</title>
        <authorList>
            <person name="Vandeputte P."/>
            <person name="Ghamrawi S."/>
            <person name="Rechenmann M."/>
            <person name="Iltis A."/>
            <person name="Giraud S."/>
            <person name="Fleury M."/>
            <person name="Thornton C."/>
            <person name="Delhaes L."/>
            <person name="Meyer W."/>
            <person name="Papon N."/>
            <person name="Bouchara J.P."/>
        </authorList>
    </citation>
    <scope>NUCLEOTIDE SEQUENCE [LARGE SCALE GENOMIC DNA]</scope>
    <source>
        <strain evidence="12 13">IHEM 14462</strain>
    </source>
</reference>
<dbReference type="GO" id="GO:0005634">
    <property type="term" value="C:nucleus"/>
    <property type="evidence" value="ECO:0007669"/>
    <property type="project" value="UniProtKB-SubCell"/>
</dbReference>
<proteinExistence type="predicted"/>
<dbReference type="InterPro" id="IPR006560">
    <property type="entry name" value="AWS_dom"/>
</dbReference>
<dbReference type="PROSITE" id="PS51215">
    <property type="entry name" value="AWS"/>
    <property type="match status" value="1"/>
</dbReference>
<keyword evidence="7" id="KW-0539">Nucleus</keyword>
<evidence type="ECO:0000256" key="8">
    <source>
        <dbReference type="SAM" id="MobiDB-lite"/>
    </source>
</evidence>
<feature type="region of interest" description="Disordered" evidence="8">
    <location>
        <begin position="281"/>
        <end position="320"/>
    </location>
</feature>
<sequence>MSLPTESSISAAPSVLPPLPLLDAVLDGSADLACSSSTVSFASSAVHSISSTPPTSVSDSCSQSSDVPKLENITVAVDTPPPPDLPVSDPNGDATPHAASASASRPRRSCAVATYNLNELSGTSAHGKRRANGDIVAEKRRRTISGDTVVARQKKDRNDGLAAAKDSKGLLRAGIDALDLQWSISQLDTPPSHRRSKNDLPPLSTSLRSSARLAGESAAAAVTSQIASLSKHGKKALENTAFAMSRELKRLQDTKEFAHIDDQPVVHTVWSNGKLVTLTKSRRASAKQNAKQNETSSSKSTAAKEEESAPEATAPTKKRKVKKYLEKGLYAGQPMPDTYTIGLTTAEKKRMAQIPELKSLPQPTKVLPLPMYNGLRLLIKGRDFKLPFDVCNPLPPGQPKPDEWRKMTKNRFIGDSKEYWRKTPHINDFQSKCVCKPEDGCGESCQNRIMLYECDQTNCNVGKEYCTNRAFTDLAERRSAGGKYRIGVEVIKTADRGYGVRSNRCFEPNQIIMEYTGEIITEEECERRMNEVYKNNACYYLMSFDQNMIIDATTGSIARFVNHSCNPNCRMIKWIVGGNPRMALFAGDRPIMTGEELTYDYKFDPFSAKNVQTCLCGEHNCRGVLGPKPKEAKSEAKGKAVKAALKDSVKSGKRKLKELLGGEDEKGSAKKRKISNASGVKRSLSSASLKAAKGAATVVKRSVSAVSLKAKSSLGGLNAKGKSPTTKAQSKASKTKASGKGTPLSASKKRNTLVKQQQPRKIASTDALKKTSTGRVTKVYAKAQQTPSPTKRQAKGSASQVPGSTIVAAAATGSQASPGFRSSPISKSGRVRKLTEKAASPRMAMELSRAARVRLVQSDE</sequence>
<evidence type="ECO:0000256" key="7">
    <source>
        <dbReference type="ARBA" id="ARBA00023242"/>
    </source>
</evidence>
<keyword evidence="6" id="KW-0949">S-adenosyl-L-methionine</keyword>
<dbReference type="OrthoDB" id="422362at2759"/>
<dbReference type="Pfam" id="PF17907">
    <property type="entry name" value="AWS"/>
    <property type="match status" value="1"/>
</dbReference>
<dbReference type="VEuPathDB" id="FungiDB:SAPIO_CDS5211"/>
<dbReference type="SUPFAM" id="SSF82199">
    <property type="entry name" value="SET domain"/>
    <property type="match status" value="1"/>
</dbReference>
<evidence type="ECO:0000256" key="5">
    <source>
        <dbReference type="ARBA" id="ARBA00022679"/>
    </source>
</evidence>
<dbReference type="PROSITE" id="PS50280">
    <property type="entry name" value="SET"/>
    <property type="match status" value="1"/>
</dbReference>
<dbReference type="FunFam" id="2.170.270.10:FF:000037">
    <property type="entry name" value="Histone-lysine N-methyltransferase"/>
    <property type="match status" value="1"/>
</dbReference>
<feature type="region of interest" description="Disordered" evidence="8">
    <location>
        <begin position="656"/>
        <end position="686"/>
    </location>
</feature>
<feature type="region of interest" description="Disordered" evidence="8">
    <location>
        <begin position="714"/>
        <end position="845"/>
    </location>
</feature>
<dbReference type="GeneID" id="27724283"/>
<accession>A0A084G635</accession>
<feature type="region of interest" description="Disordered" evidence="8">
    <location>
        <begin position="76"/>
        <end position="108"/>
    </location>
</feature>
<evidence type="ECO:0000259" key="9">
    <source>
        <dbReference type="PROSITE" id="PS50280"/>
    </source>
</evidence>
<evidence type="ECO:0000256" key="6">
    <source>
        <dbReference type="ARBA" id="ARBA00022691"/>
    </source>
</evidence>
<keyword evidence="3" id="KW-0158">Chromosome</keyword>
<dbReference type="SMART" id="SM00317">
    <property type="entry name" value="SET"/>
    <property type="match status" value="1"/>
</dbReference>
<feature type="compositionally biased region" description="Polar residues" evidence="8">
    <location>
        <begin position="783"/>
        <end position="803"/>
    </location>
</feature>
<dbReference type="Proteomes" id="UP000028545">
    <property type="component" value="Unassembled WGS sequence"/>
</dbReference>
<dbReference type="OMA" id="HNCRGVL"/>
<dbReference type="Pfam" id="PF00856">
    <property type="entry name" value="SET"/>
    <property type="match status" value="1"/>
</dbReference>
<dbReference type="Gene3D" id="2.170.270.10">
    <property type="entry name" value="SET domain"/>
    <property type="match status" value="1"/>
</dbReference>
<keyword evidence="13" id="KW-1185">Reference proteome</keyword>
<feature type="compositionally biased region" description="Low complexity" evidence="8">
    <location>
        <begin position="722"/>
        <end position="742"/>
    </location>
</feature>
<feature type="domain" description="AWS" evidence="11">
    <location>
        <begin position="428"/>
        <end position="475"/>
    </location>
</feature>
<name>A0A084G635_PSEDA</name>
<dbReference type="KEGG" id="sapo:SAPIO_CDS5211"/>
<evidence type="ECO:0000256" key="2">
    <source>
        <dbReference type="ARBA" id="ARBA00004286"/>
    </source>
</evidence>
<feature type="compositionally biased region" description="Basic and acidic residues" evidence="8">
    <location>
        <begin position="657"/>
        <end position="668"/>
    </location>
</feature>
<dbReference type="GO" id="GO:0042054">
    <property type="term" value="F:histone methyltransferase activity"/>
    <property type="evidence" value="ECO:0007669"/>
    <property type="project" value="InterPro"/>
</dbReference>
<evidence type="ECO:0000259" key="10">
    <source>
        <dbReference type="PROSITE" id="PS50868"/>
    </source>
</evidence>
<feature type="domain" description="Post-SET" evidence="10">
    <location>
        <begin position="610"/>
        <end position="626"/>
    </location>
</feature>
<dbReference type="SMART" id="SM00508">
    <property type="entry name" value="PostSET"/>
    <property type="match status" value="1"/>
</dbReference>
<comment type="subcellular location">
    <subcellularLocation>
        <location evidence="2">Chromosome</location>
    </subcellularLocation>
    <subcellularLocation>
        <location evidence="1">Nucleus</location>
    </subcellularLocation>
</comment>
<dbReference type="EMBL" id="JOWA01000098">
    <property type="protein sequence ID" value="KEZ42797.1"/>
    <property type="molecule type" value="Genomic_DNA"/>
</dbReference>
<comment type="caution">
    <text evidence="12">The sequence shown here is derived from an EMBL/GenBank/DDBJ whole genome shotgun (WGS) entry which is preliminary data.</text>
</comment>
<dbReference type="PROSITE" id="PS50868">
    <property type="entry name" value="POST_SET"/>
    <property type="match status" value="1"/>
</dbReference>
<keyword evidence="5" id="KW-0808">Transferase</keyword>
<evidence type="ECO:0000313" key="13">
    <source>
        <dbReference type="Proteomes" id="UP000028545"/>
    </source>
</evidence>
<evidence type="ECO:0000313" key="12">
    <source>
        <dbReference type="EMBL" id="KEZ42797.1"/>
    </source>
</evidence>
<dbReference type="InterPro" id="IPR046341">
    <property type="entry name" value="SET_dom_sf"/>
</dbReference>
<evidence type="ECO:0008006" key="14">
    <source>
        <dbReference type="Google" id="ProtNLM"/>
    </source>
</evidence>
<dbReference type="PANTHER" id="PTHR22884">
    <property type="entry name" value="SET DOMAIN PROTEINS"/>
    <property type="match status" value="1"/>
</dbReference>
<feature type="domain" description="SET" evidence="9">
    <location>
        <begin position="486"/>
        <end position="602"/>
    </location>
</feature>
<dbReference type="InterPro" id="IPR003616">
    <property type="entry name" value="Post-SET_dom"/>
</dbReference>
<evidence type="ECO:0000259" key="11">
    <source>
        <dbReference type="PROSITE" id="PS51215"/>
    </source>
</evidence>
<dbReference type="RefSeq" id="XP_016642596.1">
    <property type="nucleotide sequence ID" value="XM_016787581.1"/>
</dbReference>
<dbReference type="InterPro" id="IPR050777">
    <property type="entry name" value="SET2_Histone-Lys_MeTrsfase"/>
</dbReference>
<gene>
    <name evidence="12" type="ORF">SAPIO_CDS5211</name>
</gene>
<organism evidence="12 13">
    <name type="scientific">Pseudallescheria apiosperma</name>
    <name type="common">Scedosporium apiospermum</name>
    <dbReference type="NCBI Taxonomy" id="563466"/>
    <lineage>
        <taxon>Eukaryota</taxon>
        <taxon>Fungi</taxon>
        <taxon>Dikarya</taxon>
        <taxon>Ascomycota</taxon>
        <taxon>Pezizomycotina</taxon>
        <taxon>Sordariomycetes</taxon>
        <taxon>Hypocreomycetidae</taxon>
        <taxon>Microascales</taxon>
        <taxon>Microascaceae</taxon>
        <taxon>Scedosporium</taxon>
    </lineage>
</organism>